<proteinExistence type="predicted"/>
<gene>
    <name evidence="1" type="ORF">RDB_LOCUS8103</name>
</gene>
<name>A0A8H2X5V2_9AGAM</name>
<sequence length="264" mass="29175">MNENTAAASPRRLVVYFHNWSGPTVLPDHMIQDDEGDRPQLVHTDQIHHPPSPPSPPDPSLLDRLLMLLGRTLLPSKASENVKEENDPAIADAHRFVTRNYRSGDQVMFVTGHSLEVSLGLISIFSLLTYQFWTADHVMKAMEILAQHLHNGTTPGEPYNPLPGAGNCAPGRRIPIYAVAAISCNGSTERICETNDELKSIFPPGIEQIISYDWSHSESRSCSTVFNLEGGIISREVSMYDSVTVHPSGRIVCYPYFPALVSIS</sequence>
<accession>A0A8H2X5V2</accession>
<protein>
    <submittedName>
        <fullName evidence="1">Uncharacterized protein</fullName>
    </submittedName>
</protein>
<dbReference type="Proteomes" id="UP000663853">
    <property type="component" value="Unassembled WGS sequence"/>
</dbReference>
<organism evidence="1 2">
    <name type="scientific">Rhizoctonia solani</name>
    <dbReference type="NCBI Taxonomy" id="456999"/>
    <lineage>
        <taxon>Eukaryota</taxon>
        <taxon>Fungi</taxon>
        <taxon>Dikarya</taxon>
        <taxon>Basidiomycota</taxon>
        <taxon>Agaricomycotina</taxon>
        <taxon>Agaricomycetes</taxon>
        <taxon>Cantharellales</taxon>
        <taxon>Ceratobasidiaceae</taxon>
        <taxon>Rhizoctonia</taxon>
    </lineage>
</organism>
<dbReference type="EMBL" id="CAJMXA010000121">
    <property type="protein sequence ID" value="CAE6417275.1"/>
    <property type="molecule type" value="Genomic_DNA"/>
</dbReference>
<dbReference type="AlphaFoldDB" id="A0A8H2X5V2"/>
<evidence type="ECO:0000313" key="1">
    <source>
        <dbReference type="EMBL" id="CAE6417275.1"/>
    </source>
</evidence>
<reference evidence="1" key="1">
    <citation type="submission" date="2021-01" db="EMBL/GenBank/DDBJ databases">
        <authorList>
            <person name="Kaushik A."/>
        </authorList>
    </citation>
    <scope>NUCLEOTIDE SEQUENCE</scope>
    <source>
        <strain evidence="1">AG6-10EEA</strain>
    </source>
</reference>
<evidence type="ECO:0000313" key="2">
    <source>
        <dbReference type="Proteomes" id="UP000663853"/>
    </source>
</evidence>
<comment type="caution">
    <text evidence="1">The sequence shown here is derived from an EMBL/GenBank/DDBJ whole genome shotgun (WGS) entry which is preliminary data.</text>
</comment>